<dbReference type="EMBL" id="JAAXQQ010000004">
    <property type="protein sequence ID" value="MBY3064746.1"/>
    <property type="molecule type" value="Genomic_DNA"/>
</dbReference>
<gene>
    <name evidence="1" type="ORF">HFO74_15095</name>
</gene>
<organism evidence="1 2">
    <name type="scientific">Rhizobium laguerreae</name>
    <dbReference type="NCBI Taxonomy" id="1076926"/>
    <lineage>
        <taxon>Bacteria</taxon>
        <taxon>Pseudomonadati</taxon>
        <taxon>Pseudomonadota</taxon>
        <taxon>Alphaproteobacteria</taxon>
        <taxon>Hyphomicrobiales</taxon>
        <taxon>Rhizobiaceae</taxon>
        <taxon>Rhizobium/Agrobacterium group</taxon>
        <taxon>Rhizobium</taxon>
    </lineage>
</organism>
<comment type="caution">
    <text evidence="1">The sequence shown here is derived from an EMBL/GenBank/DDBJ whole genome shotgun (WGS) entry which is preliminary data.</text>
</comment>
<dbReference type="AlphaFoldDB" id="A0AB35FGR0"/>
<evidence type="ECO:0000313" key="2">
    <source>
        <dbReference type="Proteomes" id="UP000758022"/>
    </source>
</evidence>
<protein>
    <submittedName>
        <fullName evidence="1">Uncharacterized protein</fullName>
    </submittedName>
</protein>
<sequence>MSRLIKADTFDAVMMAGRYTLLDCGAEADLLPEAERVKIVVAGSSTPAFLRLDSALGDNIRLRRAARGRYLSGDGDRRNCNRDVVPLQGGAIQFHFRNPQVSAAVLGHEPAGTDGAERRLGGAGSKRISSLFANNRNGIVLARLTALAPSSAAFGSS</sequence>
<dbReference type="Proteomes" id="UP000758022">
    <property type="component" value="Unassembled WGS sequence"/>
</dbReference>
<evidence type="ECO:0000313" key="1">
    <source>
        <dbReference type="EMBL" id="MBY3064746.1"/>
    </source>
</evidence>
<name>A0AB35FGR0_9HYPH</name>
<accession>A0AB35FGR0</accession>
<dbReference type="RefSeq" id="WP_221979329.1">
    <property type="nucleotide sequence ID" value="NZ_JAAXQQ010000004.1"/>
</dbReference>
<proteinExistence type="predicted"/>
<reference evidence="1" key="1">
    <citation type="submission" date="2020-04" db="EMBL/GenBank/DDBJ databases">
        <title>Global-level population genomics supports evidence of horizontal gene transfer on evolution of Rhizobia in Lentils.</title>
        <authorList>
            <person name="Gai Y."/>
            <person name="Cook D."/>
            <person name="Riely B."/>
        </authorList>
    </citation>
    <scope>NUCLEOTIDE SEQUENCE</scope>
    <source>
        <strain evidence="1">TLR9</strain>
    </source>
</reference>